<dbReference type="EMBL" id="BIFH01000035">
    <property type="protein sequence ID" value="GCD99943.1"/>
    <property type="molecule type" value="Genomic_DNA"/>
</dbReference>
<sequence>MRFLTLAGRKTDKPSPMGVHGSRAGGGARCRLGLRAERGRGRAKPVAPHPRRRTWDPFRRADEYRSGVRVVPTRAGPARRHPLCPETHIEAGCGGDRTDGGPPRHRMRVGRLRRLARRGEYRSLSHRLTKRWDRGATSSGPLPLPGGGVLVTDTPPMPRTRSTTPTAQAPGASYATVTTWVTAMCDIDAGAPRLPEPDSYRRAFSQPSRRASRHAPPDLPTPPDAGPAPGSRRPCCPSLRQRLPGSRLRHNCRCPCTKRCASLVHCHLGRRA</sequence>
<proteinExistence type="predicted"/>
<dbReference type="Proteomes" id="UP000286931">
    <property type="component" value="Unassembled WGS sequence"/>
</dbReference>
<evidence type="ECO:0000256" key="1">
    <source>
        <dbReference type="SAM" id="MobiDB-lite"/>
    </source>
</evidence>
<feature type="region of interest" description="Disordered" evidence="1">
    <location>
        <begin position="191"/>
        <end position="233"/>
    </location>
</feature>
<name>A0A401YZC5_9ACTN</name>
<comment type="caution">
    <text evidence="2">The sequence shown here is derived from an EMBL/GenBank/DDBJ whole genome shotgun (WGS) entry which is preliminary data.</text>
</comment>
<feature type="compositionally biased region" description="Pro residues" evidence="1">
    <location>
        <begin position="217"/>
        <end position="226"/>
    </location>
</feature>
<protein>
    <submittedName>
        <fullName evidence="2">Uncharacterized protein</fullName>
    </submittedName>
</protein>
<evidence type="ECO:0000313" key="3">
    <source>
        <dbReference type="Proteomes" id="UP000286931"/>
    </source>
</evidence>
<reference evidence="2 3" key="1">
    <citation type="submission" date="2018-12" db="EMBL/GenBank/DDBJ databases">
        <title>Draft genome sequence of Embleya hyalina NBRC 13850T.</title>
        <authorList>
            <person name="Komaki H."/>
            <person name="Hosoyama A."/>
            <person name="Kimura A."/>
            <person name="Ichikawa N."/>
            <person name="Tamura T."/>
        </authorList>
    </citation>
    <scope>NUCLEOTIDE SEQUENCE [LARGE SCALE GENOMIC DNA]</scope>
    <source>
        <strain evidence="2 3">NBRC 13850</strain>
    </source>
</reference>
<gene>
    <name evidence="2" type="ORF">EHYA_07667</name>
</gene>
<feature type="region of interest" description="Disordered" evidence="1">
    <location>
        <begin position="1"/>
        <end position="27"/>
    </location>
</feature>
<evidence type="ECO:0000313" key="2">
    <source>
        <dbReference type="EMBL" id="GCD99943.1"/>
    </source>
</evidence>
<keyword evidence="3" id="KW-1185">Reference proteome</keyword>
<feature type="region of interest" description="Disordered" evidence="1">
    <location>
        <begin position="133"/>
        <end position="172"/>
    </location>
</feature>
<dbReference type="AlphaFoldDB" id="A0A401YZC5"/>
<organism evidence="2 3">
    <name type="scientific">Embleya hyalina</name>
    <dbReference type="NCBI Taxonomy" id="516124"/>
    <lineage>
        <taxon>Bacteria</taxon>
        <taxon>Bacillati</taxon>
        <taxon>Actinomycetota</taxon>
        <taxon>Actinomycetes</taxon>
        <taxon>Kitasatosporales</taxon>
        <taxon>Streptomycetaceae</taxon>
        <taxon>Embleya</taxon>
    </lineage>
</organism>
<accession>A0A401YZC5</accession>
<feature type="compositionally biased region" description="Low complexity" evidence="1">
    <location>
        <begin position="150"/>
        <end position="166"/>
    </location>
</feature>